<evidence type="ECO:0008006" key="4">
    <source>
        <dbReference type="Google" id="ProtNLM"/>
    </source>
</evidence>
<organism evidence="2 3">
    <name type="scientific">Pseudomonas viridiflava</name>
    <name type="common">Phytomonas viridiflava</name>
    <dbReference type="NCBI Taxonomy" id="33069"/>
    <lineage>
        <taxon>Bacteria</taxon>
        <taxon>Pseudomonadati</taxon>
        <taxon>Pseudomonadota</taxon>
        <taxon>Gammaproteobacteria</taxon>
        <taxon>Pseudomonadales</taxon>
        <taxon>Pseudomonadaceae</taxon>
        <taxon>Pseudomonas</taxon>
    </lineage>
</organism>
<reference evidence="2 3" key="1">
    <citation type="submission" date="2024-01" db="EMBL/GenBank/DDBJ databases">
        <title>Characterization of Pseudomonas viridiflava in Georgia, USA.</title>
        <authorList>
            <person name="Zhao M."/>
            <person name="Dutta B."/>
        </authorList>
    </citation>
    <scope>NUCLEOTIDE SEQUENCE [LARGE SCALE GENOMIC DNA]</scope>
    <source>
        <strain evidence="2 3">21GA0539</strain>
    </source>
</reference>
<feature type="transmembrane region" description="Helical" evidence="1">
    <location>
        <begin position="17"/>
        <end position="33"/>
    </location>
</feature>
<accession>A0ABU7N7A0</accession>
<evidence type="ECO:0000256" key="1">
    <source>
        <dbReference type="SAM" id="Phobius"/>
    </source>
</evidence>
<name>A0ABU7N7A0_PSEVI</name>
<sequence>MSTIVLRSWRRIRDLPVLRYAMLVFIPLFARPLHFSKSPDRPVYTRLKGLMTLPMFVGALWRSSTISMYQWMGKRESEHLGSGITQSDIWNHMHSTQGWVGQGALAVAILSIYAVAVLRWGYHIGAASVCRKLGFSCAPITLLYFVVTSAAWGLWVGLIVKGIDYSIWYSNGDLSSYFNLSTSQHPYRALGLFLFIGAATYRASINSSHGMAAVYGGSKFLAFMVGILPVSLVLGLIYVYEAFVLS</sequence>
<feature type="transmembrane region" description="Helical" evidence="1">
    <location>
        <begin position="187"/>
        <end position="205"/>
    </location>
</feature>
<feature type="transmembrane region" description="Helical" evidence="1">
    <location>
        <begin position="99"/>
        <end position="122"/>
    </location>
</feature>
<keyword evidence="1" id="KW-1133">Transmembrane helix</keyword>
<protein>
    <recommendedName>
        <fullName evidence="4">Yip1 domain-containing protein</fullName>
    </recommendedName>
</protein>
<keyword evidence="1" id="KW-0812">Transmembrane</keyword>
<proteinExistence type="predicted"/>
<keyword evidence="3" id="KW-1185">Reference proteome</keyword>
<comment type="caution">
    <text evidence="2">The sequence shown here is derived from an EMBL/GenBank/DDBJ whole genome shotgun (WGS) entry which is preliminary data.</text>
</comment>
<dbReference type="Proteomes" id="UP001343600">
    <property type="component" value="Unassembled WGS sequence"/>
</dbReference>
<evidence type="ECO:0000313" key="3">
    <source>
        <dbReference type="Proteomes" id="UP001343600"/>
    </source>
</evidence>
<dbReference type="EMBL" id="JAZEIP010000017">
    <property type="protein sequence ID" value="MEE4040822.1"/>
    <property type="molecule type" value="Genomic_DNA"/>
</dbReference>
<keyword evidence="1" id="KW-0472">Membrane</keyword>
<feature type="transmembrane region" description="Helical" evidence="1">
    <location>
        <begin position="217"/>
        <end position="240"/>
    </location>
</feature>
<gene>
    <name evidence="2" type="ORF">V2I87_12040</name>
</gene>
<evidence type="ECO:0000313" key="2">
    <source>
        <dbReference type="EMBL" id="MEE4040822.1"/>
    </source>
</evidence>
<dbReference type="RefSeq" id="WP_330512911.1">
    <property type="nucleotide sequence ID" value="NZ_JAZEIH010000011.1"/>
</dbReference>
<feature type="transmembrane region" description="Helical" evidence="1">
    <location>
        <begin position="142"/>
        <end position="167"/>
    </location>
</feature>